<reference evidence="4 5" key="1">
    <citation type="submission" date="2015-10" db="EMBL/GenBank/DDBJ databases">
        <title>Erysipelothrix larvae sp. LV19 isolated from the larval gut of the rhinoceros beetle, Trypoxylus dichotomus.</title>
        <authorList>
            <person name="Lim S."/>
            <person name="Kim B.-C."/>
        </authorList>
    </citation>
    <scope>NUCLEOTIDE SEQUENCE [LARGE SCALE GENOMIC DNA]</scope>
    <source>
        <strain evidence="4 5">LV19</strain>
    </source>
</reference>
<evidence type="ECO:0000259" key="3">
    <source>
        <dbReference type="Pfam" id="PF07804"/>
    </source>
</evidence>
<dbReference type="Pfam" id="PF07804">
    <property type="entry name" value="HipA_C"/>
    <property type="match status" value="1"/>
</dbReference>
<name>A0A0X8H1S9_9FIRM</name>
<evidence type="ECO:0000256" key="1">
    <source>
        <dbReference type="ARBA" id="ARBA00022679"/>
    </source>
</evidence>
<dbReference type="GO" id="GO:0016301">
    <property type="term" value="F:kinase activity"/>
    <property type="evidence" value="ECO:0007669"/>
    <property type="project" value="UniProtKB-KW"/>
</dbReference>
<gene>
    <name evidence="4" type="ORF">AOC36_10820</name>
</gene>
<dbReference type="KEGG" id="erl:AOC36_10820"/>
<proteinExistence type="predicted"/>
<dbReference type="Proteomes" id="UP000063781">
    <property type="component" value="Chromosome"/>
</dbReference>
<dbReference type="EMBL" id="CP013213">
    <property type="protein sequence ID" value="AMC94446.1"/>
    <property type="molecule type" value="Genomic_DNA"/>
</dbReference>
<keyword evidence="1" id="KW-0808">Transferase</keyword>
<evidence type="ECO:0000313" key="5">
    <source>
        <dbReference type="Proteomes" id="UP000063781"/>
    </source>
</evidence>
<feature type="domain" description="HipA-like C-terminal" evidence="3">
    <location>
        <begin position="11"/>
        <end position="100"/>
    </location>
</feature>
<keyword evidence="2" id="KW-0418">Kinase</keyword>
<protein>
    <recommendedName>
        <fullName evidence="3">HipA-like C-terminal domain-containing protein</fullName>
    </recommendedName>
</protein>
<dbReference type="STRING" id="1514105.AOC36_10820"/>
<sequence length="101" mass="12032">MDQKEETSHTRIEYVYYRMLLASGIDMSESRLLKKEHYNHFMTKRFGRIESEDEKIQKVHVQTLGALMHRDYNEPGTLSYEQAAFAMTQIGLKQREVEQFL</sequence>
<evidence type="ECO:0000256" key="2">
    <source>
        <dbReference type="ARBA" id="ARBA00022777"/>
    </source>
</evidence>
<dbReference type="InterPro" id="IPR012893">
    <property type="entry name" value="HipA-like_C"/>
</dbReference>
<evidence type="ECO:0000313" key="4">
    <source>
        <dbReference type="EMBL" id="AMC94446.1"/>
    </source>
</evidence>
<organism evidence="4 5">
    <name type="scientific">Erysipelothrix larvae</name>
    <dbReference type="NCBI Taxonomy" id="1514105"/>
    <lineage>
        <taxon>Bacteria</taxon>
        <taxon>Bacillati</taxon>
        <taxon>Bacillota</taxon>
        <taxon>Erysipelotrichia</taxon>
        <taxon>Erysipelotrichales</taxon>
        <taxon>Erysipelotrichaceae</taxon>
        <taxon>Erysipelothrix</taxon>
    </lineage>
</organism>
<keyword evidence="5" id="KW-1185">Reference proteome</keyword>
<dbReference type="AlphaFoldDB" id="A0A0X8H1S9"/>
<accession>A0A0X8H1S9</accession>